<evidence type="ECO:0000256" key="7">
    <source>
        <dbReference type="ARBA" id="ARBA00023242"/>
    </source>
</evidence>
<comment type="caution">
    <text evidence="10">The sequence shown here is derived from an EMBL/GenBank/DDBJ whole genome shotgun (WGS) entry which is preliminary data.</text>
</comment>
<evidence type="ECO:0000256" key="1">
    <source>
        <dbReference type="ARBA" id="ARBA00004567"/>
    </source>
</evidence>
<evidence type="ECO:0000313" key="11">
    <source>
        <dbReference type="Proteomes" id="UP000245119"/>
    </source>
</evidence>
<sequence length="1665" mass="187236">MAGVKPTVDSSSNRILWQFITGAGLLRPKELIYQELNKNKGRLVNGLLYYKPASGNPGDALKKERNLSGLQLEFTLKLSQFLGLDEVLSHDLFCAFLINDYRGSKKTLKILKQLDAICNQQPPSVEKNGVMMTEVSVLAWIMQNLKEQCELLELLFLLNKVYEMEAKTLCTFLELFKKQGFGMRQTYKHLVDESTVKYLKRISYLEMLVVLEAMDVENAMFCWTNNNYDDHVILRSSKDFQDVNNEVSKLGSDPVHSPILLGWTMVRHLYTDRDPEKKDAAEIHKMGNVALKLGVFRVLLDVLNTESFSNDTYLAALVQCQVYRLLNAVLSVFHEDTLGNSVLLYEVCSKLLRQPSVAEEVWQKDSALWLLYESTISYFPFEFTRFIKMSVDLASASSFSAGKVRDLLQDLSMYTEYLDNIQEKDLTVTHEPNVFMLNVDRKPYAAGKTFLCCTIKIALPAAVSQRLAASLTGPLIRWETNYNGWMLLICEVQELLRQITLGAGMVEPAQVERVTLIMELIQEVVKVDADTAEDFTIFLSLCFQVVHRFSMLKPTPLDLLGKTMGCLIRKVKLMLVFQVWHQMKQTGLLPYLTENVDDIGEVLTGRGLHPGILGSIMAGTECPQGRYPLTLTVLTLALELVQSFSKEGLEEELQPCVLYILRDIFPQFRKWRYSDLVQRKKIGQQCLTLFNKILNLSAQQNKTKKVKTMASRPTLHEVCVYSLLFTEAGKALMEIVATGVDNVEAALVQQGSVTEGSGIDLIELIQLSLSLLNQLLLLRPPDLPLSPVEQALFWQPAGRQSQHVVATVAQYIYHRHNPKLPIMATRLLRHLAVMSPMSILACLGNDAEPIRDMYLTRLQAVSEDLRLKVAILELLSVCVETQPGLIEIFFDVQGQSTDSGEGKKDLKLGRSSCLQTLLTLMEVNKQNTYMCHPELLCACLDLVHSLWHGRRETAMEVLRAKQSFWASVTAPLKREVTEVHEESDFPLRLTEMRIAAFAFRILAQEIYTVTGTSLDTQLKSCLKDLGKDDWFIYWSKFIKQSLMAEQSQEKPIHGMLENPVILLLKAWRSFLIVTSKFKLLDELQVTDIKKEHIIHHLLEGLLAQFSGELSSLNMKIATILAALYFMLLRSWIGSISKPVAILVSLRGAAELTNSVSETLIPSVQIGLIGALNLLLQRARGELSSSAKIPPPTVATLLPVVCPMLPHSTRQLPSPAELAKTRHDEETTGKGRSDNLAESKLMLQVTLCSLLTEIIEATDPQLWLPSLQKHCVLAALLVSLEDYMKAKQSMPYIHSGLLLLTAIAEKEKGAAVLTMSDFTAHTCLAVGSLYSKEEMFATHVLSSKASAGTSGSSISWYGLYCMSVNLYTLLLHKLGFSFLDDALNFLGAHQDRMQQSLDLAQQTLLEPAMIEAECTCLFLHQMALYRRQWRLHLPQVMAKLLMSLLNMLQTFISLLIRPRYLQHLLESMDMCEFEPLVDLGFSTPSVDHQSPLTFGSLISCVSACLRQLSKVDAKLHSPHKVLSPHRRLSRTVSVSETQTQTSRSLLLFIMENCLTLTLSQACRNLREPALPQREKQFLKRELSTELNSFLVSLARHLRRGTPGSPGDKSVFNSPHAGSVSTLNTSSATNVSAQQSLSRSQSQTCFSSSNDQQFFRLVQEFVKKVLR</sequence>
<dbReference type="PANTHER" id="PTHR31431:SF1">
    <property type="entry name" value="NUCLEOPORIN NUP188"/>
    <property type="match status" value="1"/>
</dbReference>
<evidence type="ECO:0000256" key="3">
    <source>
        <dbReference type="ARBA" id="ARBA00022816"/>
    </source>
</evidence>
<feature type="domain" description="Nucleoporin Nup188 N-terminal subdomain III" evidence="9">
    <location>
        <begin position="475"/>
        <end position="891"/>
    </location>
</feature>
<evidence type="ECO:0000256" key="5">
    <source>
        <dbReference type="ARBA" id="ARBA00023010"/>
    </source>
</evidence>
<keyword evidence="6" id="KW-0906">Nuclear pore complex</keyword>
<feature type="region of interest" description="Disordered" evidence="8">
    <location>
        <begin position="1599"/>
        <end position="1623"/>
    </location>
</feature>
<keyword evidence="3" id="KW-0509">mRNA transport</keyword>
<dbReference type="Proteomes" id="UP000245119">
    <property type="component" value="Linkage Group LG11"/>
</dbReference>
<gene>
    <name evidence="10" type="ORF">C0Q70_17434</name>
</gene>
<feature type="region of interest" description="Disordered" evidence="8">
    <location>
        <begin position="1210"/>
        <end position="1233"/>
    </location>
</feature>
<keyword evidence="2" id="KW-0813">Transport</keyword>
<dbReference type="InterPro" id="IPR044840">
    <property type="entry name" value="Nup188"/>
</dbReference>
<comment type="subcellular location">
    <subcellularLocation>
        <location evidence="1">Nucleus</location>
        <location evidence="1">Nuclear pore complex</location>
    </subcellularLocation>
</comment>
<evidence type="ECO:0000256" key="2">
    <source>
        <dbReference type="ARBA" id="ARBA00022448"/>
    </source>
</evidence>
<dbReference type="InterPro" id="IPR048883">
    <property type="entry name" value="Nup188_N-subdom_III"/>
</dbReference>
<dbReference type="GO" id="GO:0051028">
    <property type="term" value="P:mRNA transport"/>
    <property type="evidence" value="ECO:0007669"/>
    <property type="project" value="UniProtKB-KW"/>
</dbReference>
<dbReference type="OrthoDB" id="102511at2759"/>
<feature type="compositionally biased region" description="Basic and acidic residues" evidence="8">
    <location>
        <begin position="1218"/>
        <end position="1233"/>
    </location>
</feature>
<keyword evidence="11" id="KW-1185">Reference proteome</keyword>
<dbReference type="EMBL" id="PZQS01000011">
    <property type="protein sequence ID" value="PVD21635.1"/>
    <property type="molecule type" value="Genomic_DNA"/>
</dbReference>
<name>A0A2T7NKE9_POMCA</name>
<keyword evidence="7" id="KW-0539">Nucleus</keyword>
<proteinExistence type="predicted"/>
<reference evidence="10 11" key="1">
    <citation type="submission" date="2018-04" db="EMBL/GenBank/DDBJ databases">
        <title>The genome of golden apple snail Pomacea canaliculata provides insight into stress tolerance and invasive adaptation.</title>
        <authorList>
            <person name="Liu C."/>
            <person name="Liu B."/>
            <person name="Ren Y."/>
            <person name="Zhang Y."/>
            <person name="Wang H."/>
            <person name="Li S."/>
            <person name="Jiang F."/>
            <person name="Yin L."/>
            <person name="Zhang G."/>
            <person name="Qian W."/>
            <person name="Fan W."/>
        </authorList>
    </citation>
    <scope>NUCLEOTIDE SEQUENCE [LARGE SCALE GENOMIC DNA]</scope>
    <source>
        <strain evidence="10">SZHN2017</strain>
        <tissue evidence="10">Muscle</tissue>
    </source>
</reference>
<dbReference type="GO" id="GO:0006606">
    <property type="term" value="P:protein import into nucleus"/>
    <property type="evidence" value="ECO:0007669"/>
    <property type="project" value="TreeGrafter"/>
</dbReference>
<evidence type="ECO:0000259" key="9">
    <source>
        <dbReference type="Pfam" id="PF21093"/>
    </source>
</evidence>
<dbReference type="Pfam" id="PF21093">
    <property type="entry name" value="Nup188_N-subdom_III"/>
    <property type="match status" value="1"/>
</dbReference>
<evidence type="ECO:0000256" key="6">
    <source>
        <dbReference type="ARBA" id="ARBA00023132"/>
    </source>
</evidence>
<accession>A0A2T7NKE9</accession>
<evidence type="ECO:0000256" key="8">
    <source>
        <dbReference type="SAM" id="MobiDB-lite"/>
    </source>
</evidence>
<keyword evidence="5" id="KW-0811">Translocation</keyword>
<dbReference type="PANTHER" id="PTHR31431">
    <property type="entry name" value="NUCLEOPORIN NUP188 HOMOLOG"/>
    <property type="match status" value="1"/>
</dbReference>
<dbReference type="GO" id="GO:0044611">
    <property type="term" value="C:nuclear pore inner ring"/>
    <property type="evidence" value="ECO:0007669"/>
    <property type="project" value="TreeGrafter"/>
</dbReference>
<evidence type="ECO:0000313" key="10">
    <source>
        <dbReference type="EMBL" id="PVD21635.1"/>
    </source>
</evidence>
<dbReference type="STRING" id="400727.A0A2T7NKE9"/>
<dbReference type="GO" id="GO:0017056">
    <property type="term" value="F:structural constituent of nuclear pore"/>
    <property type="evidence" value="ECO:0007669"/>
    <property type="project" value="InterPro"/>
</dbReference>
<keyword evidence="4" id="KW-0653">Protein transport</keyword>
<dbReference type="GO" id="GO:0006405">
    <property type="term" value="P:RNA export from nucleus"/>
    <property type="evidence" value="ECO:0007669"/>
    <property type="project" value="TreeGrafter"/>
</dbReference>
<protein>
    <recommendedName>
        <fullName evidence="9">Nucleoporin Nup188 N-terminal subdomain III domain-containing protein</fullName>
    </recommendedName>
</protein>
<evidence type="ECO:0000256" key="4">
    <source>
        <dbReference type="ARBA" id="ARBA00022927"/>
    </source>
</evidence>
<organism evidence="10 11">
    <name type="scientific">Pomacea canaliculata</name>
    <name type="common">Golden apple snail</name>
    <dbReference type="NCBI Taxonomy" id="400727"/>
    <lineage>
        <taxon>Eukaryota</taxon>
        <taxon>Metazoa</taxon>
        <taxon>Spiralia</taxon>
        <taxon>Lophotrochozoa</taxon>
        <taxon>Mollusca</taxon>
        <taxon>Gastropoda</taxon>
        <taxon>Caenogastropoda</taxon>
        <taxon>Architaenioglossa</taxon>
        <taxon>Ampullarioidea</taxon>
        <taxon>Ampullariidae</taxon>
        <taxon>Pomacea</taxon>
    </lineage>
</organism>